<proteinExistence type="predicted"/>
<name>A0A1H7UZD1_9BACT</name>
<dbReference type="Proteomes" id="UP000198744">
    <property type="component" value="Unassembled WGS sequence"/>
</dbReference>
<evidence type="ECO:0000313" key="2">
    <source>
        <dbReference type="Proteomes" id="UP000198744"/>
    </source>
</evidence>
<evidence type="ECO:0000313" key="1">
    <source>
        <dbReference type="EMBL" id="SEM02015.1"/>
    </source>
</evidence>
<reference evidence="1 2" key="1">
    <citation type="submission" date="2016-10" db="EMBL/GenBank/DDBJ databases">
        <authorList>
            <person name="de Groot N.N."/>
        </authorList>
    </citation>
    <scope>NUCLEOTIDE SEQUENCE [LARGE SCALE GENOMIC DNA]</scope>
    <source>
        <strain evidence="1 2">DSM 8423</strain>
    </source>
</reference>
<dbReference type="STRING" id="43775.SAMN04489760_102196"/>
<dbReference type="AlphaFoldDB" id="A0A1H7UZD1"/>
<keyword evidence="2" id="KW-1185">Reference proteome</keyword>
<accession>A0A1H7UZD1</accession>
<gene>
    <name evidence="1" type="ORF">SAMN04489760_102196</name>
</gene>
<dbReference type="EMBL" id="FOBS01000002">
    <property type="protein sequence ID" value="SEM02015.1"/>
    <property type="molecule type" value="Genomic_DNA"/>
</dbReference>
<protein>
    <submittedName>
        <fullName evidence="1">Uncharacterized protein</fullName>
    </submittedName>
</protein>
<sequence>MSRLCLGILLVLAAGGMTSCYYRPYPAAVQPVSAVNGNSSLPLTQLYFYPNKGQTVEQQSRDHYECYNWAVKMTGFDPGQSAIPMNQRVSVVPMPPPGWDTITMSITGAVLGALIGGPYHAGEGALIGAAGGAVVGAVSDVARQESARQMEEAYNAQHRTQDAQLAGQASRFRRAMSACMEGRGYTVR</sequence>
<organism evidence="1 2">
    <name type="scientific">Syntrophus gentianae</name>
    <dbReference type="NCBI Taxonomy" id="43775"/>
    <lineage>
        <taxon>Bacteria</taxon>
        <taxon>Pseudomonadati</taxon>
        <taxon>Thermodesulfobacteriota</taxon>
        <taxon>Syntrophia</taxon>
        <taxon>Syntrophales</taxon>
        <taxon>Syntrophaceae</taxon>
        <taxon>Syntrophus</taxon>
    </lineage>
</organism>
<dbReference type="PROSITE" id="PS51257">
    <property type="entry name" value="PROKAR_LIPOPROTEIN"/>
    <property type="match status" value="1"/>
</dbReference>